<comment type="caution">
    <text evidence="2">The sequence shown here is derived from an EMBL/GenBank/DDBJ whole genome shotgun (WGS) entry which is preliminary data.</text>
</comment>
<organism evidence="2 3">
    <name type="scientific">Saguinus oedipus</name>
    <name type="common">Cotton-top tamarin</name>
    <name type="synonym">Oedipomidas oedipus</name>
    <dbReference type="NCBI Taxonomy" id="9490"/>
    <lineage>
        <taxon>Eukaryota</taxon>
        <taxon>Metazoa</taxon>
        <taxon>Chordata</taxon>
        <taxon>Craniata</taxon>
        <taxon>Vertebrata</taxon>
        <taxon>Euteleostomi</taxon>
        <taxon>Mammalia</taxon>
        <taxon>Eutheria</taxon>
        <taxon>Euarchontoglires</taxon>
        <taxon>Primates</taxon>
        <taxon>Haplorrhini</taxon>
        <taxon>Platyrrhini</taxon>
        <taxon>Cebidae</taxon>
        <taxon>Callitrichinae</taxon>
        <taxon>Saguinus</taxon>
    </lineage>
</organism>
<feature type="domain" description="Acetyl-coenzyme A synthetase N-terminal" evidence="1">
    <location>
        <begin position="39"/>
        <end position="96"/>
    </location>
</feature>
<dbReference type="Gene3D" id="3.40.50.12780">
    <property type="entry name" value="N-terminal domain of ligase-like"/>
    <property type="match status" value="1"/>
</dbReference>
<dbReference type="SUPFAM" id="SSF56801">
    <property type="entry name" value="Acetyl-CoA synthetase-like"/>
    <property type="match status" value="1"/>
</dbReference>
<dbReference type="PANTHER" id="PTHR42921">
    <property type="entry name" value="ACETOACETYL-COA SYNTHETASE"/>
    <property type="match status" value="1"/>
</dbReference>
<keyword evidence="3" id="KW-1185">Reference proteome</keyword>
<gene>
    <name evidence="2" type="ORF">P7K49_020566</name>
</gene>
<sequence>MGAEECVRRVIFNEKAELPTVRKFPREVATLAVVSHENYDDLYHWSVESYSDFWAEFWKFSGIIFSRTYDEVVDTSKGIADVPEWFKGSRLNYAENLLQHRENDRVALYIASESWWRDPGFPSWRF</sequence>
<protein>
    <recommendedName>
        <fullName evidence="1">Acetyl-coenzyme A synthetase N-terminal domain-containing protein</fullName>
    </recommendedName>
</protein>
<dbReference type="Proteomes" id="UP001266305">
    <property type="component" value="Unassembled WGS sequence"/>
</dbReference>
<dbReference type="Pfam" id="PF16177">
    <property type="entry name" value="ACAS_N"/>
    <property type="match status" value="1"/>
</dbReference>
<dbReference type="PANTHER" id="PTHR42921:SF1">
    <property type="entry name" value="ACETOACETYL-COA SYNTHETASE"/>
    <property type="match status" value="1"/>
</dbReference>
<dbReference type="InterPro" id="IPR042099">
    <property type="entry name" value="ANL_N_sf"/>
</dbReference>
<name>A0ABQ9V0M9_SAGOE</name>
<evidence type="ECO:0000313" key="2">
    <source>
        <dbReference type="EMBL" id="KAK2102899.1"/>
    </source>
</evidence>
<evidence type="ECO:0000259" key="1">
    <source>
        <dbReference type="Pfam" id="PF16177"/>
    </source>
</evidence>
<proteinExistence type="predicted"/>
<dbReference type="EMBL" id="JASSZA010000009">
    <property type="protein sequence ID" value="KAK2102899.1"/>
    <property type="molecule type" value="Genomic_DNA"/>
</dbReference>
<accession>A0ABQ9V0M9</accession>
<evidence type="ECO:0000313" key="3">
    <source>
        <dbReference type="Proteomes" id="UP001266305"/>
    </source>
</evidence>
<dbReference type="InterPro" id="IPR032387">
    <property type="entry name" value="ACAS_N"/>
</dbReference>
<reference evidence="2 3" key="1">
    <citation type="submission" date="2023-05" db="EMBL/GenBank/DDBJ databases">
        <title>B98-5 Cell Line De Novo Hybrid Assembly: An Optical Mapping Approach.</title>
        <authorList>
            <person name="Kananen K."/>
            <person name="Auerbach J.A."/>
            <person name="Kautto E."/>
            <person name="Blachly J.S."/>
        </authorList>
    </citation>
    <scope>NUCLEOTIDE SEQUENCE [LARGE SCALE GENOMIC DNA]</scope>
    <source>
        <strain evidence="2">B95-8</strain>
        <tissue evidence="2">Cell line</tissue>
    </source>
</reference>